<feature type="signal peptide" evidence="1">
    <location>
        <begin position="1"/>
        <end position="27"/>
    </location>
</feature>
<evidence type="ECO:0000259" key="2">
    <source>
        <dbReference type="PROSITE" id="PS51766"/>
    </source>
</evidence>
<comment type="caution">
    <text evidence="3">The sequence shown here is derived from an EMBL/GenBank/DDBJ whole genome shotgun (WGS) entry which is preliminary data.</text>
</comment>
<dbReference type="InterPro" id="IPR036439">
    <property type="entry name" value="Dockerin_dom_sf"/>
</dbReference>
<dbReference type="RefSeq" id="WP_038287610.1">
    <property type="nucleotide sequence ID" value="NZ_BAVR01000010.1"/>
</dbReference>
<reference evidence="3" key="1">
    <citation type="journal article" date="2014" name="Genome Announc.">
        <title>Draft Genome Sequence of Clostridium straminisolvens Strain JCM 21531T, Isolated from a Cellulose-Degrading Bacterial Community.</title>
        <authorList>
            <person name="Yuki M."/>
            <person name="Oshima K."/>
            <person name="Suda W."/>
            <person name="Sakamoto M."/>
            <person name="Kitamura K."/>
            <person name="Iida T."/>
            <person name="Hattori M."/>
            <person name="Ohkuma M."/>
        </authorList>
    </citation>
    <scope>NUCLEOTIDE SEQUENCE [LARGE SCALE GENOMIC DNA]</scope>
    <source>
        <strain evidence="3">JCM 21531</strain>
    </source>
</reference>
<gene>
    <name evidence="3" type="ORF">JCM21531_1127</name>
</gene>
<dbReference type="SUPFAM" id="SSF63446">
    <property type="entry name" value="Type I dockerin domain"/>
    <property type="match status" value="2"/>
</dbReference>
<keyword evidence="4" id="KW-1185">Reference proteome</keyword>
<dbReference type="InterPro" id="IPR016134">
    <property type="entry name" value="Dockerin_dom"/>
</dbReference>
<feature type="chain" id="PRO_5004849776" evidence="1">
    <location>
        <begin position="28"/>
        <end position="178"/>
    </location>
</feature>
<feature type="domain" description="Dockerin" evidence="2">
    <location>
        <begin position="106"/>
        <end position="174"/>
    </location>
</feature>
<evidence type="ECO:0000313" key="4">
    <source>
        <dbReference type="Proteomes" id="UP000019109"/>
    </source>
</evidence>
<dbReference type="CDD" id="cd14256">
    <property type="entry name" value="Dockerin_I"/>
    <property type="match status" value="2"/>
</dbReference>
<evidence type="ECO:0000313" key="3">
    <source>
        <dbReference type="EMBL" id="GAE87731.1"/>
    </source>
</evidence>
<dbReference type="PROSITE" id="PS00018">
    <property type="entry name" value="EF_HAND_1"/>
    <property type="match status" value="1"/>
</dbReference>
<dbReference type="Pfam" id="PF00404">
    <property type="entry name" value="Dockerin_1"/>
    <property type="match status" value="2"/>
</dbReference>
<dbReference type="Proteomes" id="UP000019109">
    <property type="component" value="Unassembled WGS sequence"/>
</dbReference>
<dbReference type="PROSITE" id="PS51766">
    <property type="entry name" value="DOCKERIN"/>
    <property type="match status" value="2"/>
</dbReference>
<organism evidence="3 4">
    <name type="scientific">Acetivibrio straminisolvens JCM 21531</name>
    <dbReference type="NCBI Taxonomy" id="1294263"/>
    <lineage>
        <taxon>Bacteria</taxon>
        <taxon>Bacillati</taxon>
        <taxon>Bacillota</taxon>
        <taxon>Clostridia</taxon>
        <taxon>Eubacteriales</taxon>
        <taxon>Oscillospiraceae</taxon>
        <taxon>Acetivibrio</taxon>
    </lineage>
</organism>
<dbReference type="InterPro" id="IPR018247">
    <property type="entry name" value="EF_Hand_1_Ca_BS"/>
</dbReference>
<keyword evidence="1" id="KW-0732">Signal</keyword>
<dbReference type="EMBL" id="BAVR01000010">
    <property type="protein sequence ID" value="GAE87731.1"/>
    <property type="molecule type" value="Genomic_DNA"/>
</dbReference>
<dbReference type="STRING" id="1294263.JCM21531_1127"/>
<accession>W4V3E7</accession>
<dbReference type="Gene3D" id="1.10.1330.10">
    <property type="entry name" value="Dockerin domain"/>
    <property type="match status" value="2"/>
</dbReference>
<dbReference type="InterPro" id="IPR002105">
    <property type="entry name" value="Dockerin_1_rpt"/>
</dbReference>
<dbReference type="GO" id="GO:0004553">
    <property type="term" value="F:hydrolase activity, hydrolyzing O-glycosyl compounds"/>
    <property type="evidence" value="ECO:0007669"/>
    <property type="project" value="InterPro"/>
</dbReference>
<dbReference type="AlphaFoldDB" id="W4V3E7"/>
<name>W4V3E7_9FIRM</name>
<evidence type="ECO:0000256" key="1">
    <source>
        <dbReference type="SAM" id="SignalP"/>
    </source>
</evidence>
<dbReference type="OrthoDB" id="6428915at2"/>
<proteinExistence type="predicted"/>
<sequence>MKKKVALLTVVLSIAMIVFSGSMTAYAAHQCTKTVIIGDVNLDGSIDAIDLALLYNEVYYAVPFANPLQYIAADVNNDFSSTMYDYYLLRDYLLGEISSFPAGETYTVYYGDLDGDQSVTANDKSLLSNYLLGNINLTSRQYVAADVNGDGSVNAIDLAIITQYINGQIQHFPVCPQN</sequence>
<protein>
    <submittedName>
        <fullName evidence="3">Peptidase</fullName>
    </submittedName>
</protein>
<feature type="domain" description="Dockerin" evidence="2">
    <location>
        <begin position="33"/>
        <end position="102"/>
    </location>
</feature>
<dbReference type="GO" id="GO:0000272">
    <property type="term" value="P:polysaccharide catabolic process"/>
    <property type="evidence" value="ECO:0007669"/>
    <property type="project" value="InterPro"/>
</dbReference>